<name>A0A069CS32_WEIOS</name>
<protein>
    <recommendedName>
        <fullName evidence="3 10">Beta sliding clamp</fullName>
    </recommendedName>
</protein>
<dbReference type="GO" id="GO:0008408">
    <property type="term" value="F:3'-5' exonuclease activity"/>
    <property type="evidence" value="ECO:0007669"/>
    <property type="project" value="InterPro"/>
</dbReference>
<dbReference type="GO" id="GO:0003677">
    <property type="term" value="F:DNA binding"/>
    <property type="evidence" value="ECO:0007669"/>
    <property type="project" value="UniProtKB-UniRule"/>
</dbReference>
<dbReference type="Pfam" id="PF00712">
    <property type="entry name" value="DNA_pol3_beta"/>
    <property type="match status" value="1"/>
</dbReference>
<dbReference type="Proteomes" id="UP000030643">
    <property type="component" value="Unassembled WGS sequence"/>
</dbReference>
<evidence type="ECO:0000256" key="1">
    <source>
        <dbReference type="ARBA" id="ARBA00004496"/>
    </source>
</evidence>
<evidence type="ECO:0000256" key="9">
    <source>
        <dbReference type="ARBA" id="ARBA00023125"/>
    </source>
</evidence>
<keyword evidence="8 10" id="KW-0239">DNA-directed DNA polymerase</keyword>
<evidence type="ECO:0000313" key="14">
    <source>
        <dbReference type="EMBL" id="GAK30192.1"/>
    </source>
</evidence>
<dbReference type="RefSeq" id="WP_027698323.1">
    <property type="nucleotide sequence ID" value="NZ_DF820484.1"/>
</dbReference>
<comment type="function">
    <text evidence="10">Confers DNA tethering and processivity to DNA polymerases and other proteins. Acts as a clamp, forming a ring around DNA (a reaction catalyzed by the clamp-loading complex) which diffuses in an ATP-independent manner freely and bidirectionally along dsDNA. Initially characterized for its ability to contact the catalytic subunit of DNA polymerase III (Pol III), a complex, multichain enzyme responsible for most of the replicative synthesis in bacteria; Pol III exhibits 3'-5' exonuclease proofreading activity. The beta chain is required for initiation of replication as well as for processivity of DNA replication.</text>
</comment>
<dbReference type="Gene3D" id="3.70.10.10">
    <property type="match status" value="1"/>
</dbReference>
<reference evidence="15" key="1">
    <citation type="journal article" date="2014" name="Genome Announc.">
        <title>Draft genome sequence of Weissella oryzae SG25T, isolated from fermented rice grains.</title>
        <authorList>
            <person name="Tanizawa Y."/>
            <person name="Fujisawa T."/>
            <person name="Mochizuki T."/>
            <person name="Kaminuma E."/>
            <person name="Suzuki Y."/>
            <person name="Nakamura Y."/>
            <person name="Tohno M."/>
        </authorList>
    </citation>
    <scope>NUCLEOTIDE SEQUENCE [LARGE SCALE GENOMIC DNA]</scope>
    <source>
        <strain evidence="15">DSM 25784 / JCM 18191 / LMG 30913 / SG25</strain>
    </source>
</reference>
<dbReference type="Pfam" id="PF02767">
    <property type="entry name" value="DNA_pol3_beta_2"/>
    <property type="match status" value="1"/>
</dbReference>
<evidence type="ECO:0000256" key="8">
    <source>
        <dbReference type="ARBA" id="ARBA00022932"/>
    </source>
</evidence>
<evidence type="ECO:0000256" key="5">
    <source>
        <dbReference type="ARBA" id="ARBA00022679"/>
    </source>
</evidence>
<evidence type="ECO:0000313" key="15">
    <source>
        <dbReference type="Proteomes" id="UP000030643"/>
    </source>
</evidence>
<evidence type="ECO:0000259" key="13">
    <source>
        <dbReference type="Pfam" id="PF02768"/>
    </source>
</evidence>
<organism evidence="14 15">
    <name type="scientific">Weissella oryzae (strain DSM 25784 / JCM 18191 / LMG 30913 / SG25)</name>
    <dbReference type="NCBI Taxonomy" id="1329250"/>
    <lineage>
        <taxon>Bacteria</taxon>
        <taxon>Bacillati</taxon>
        <taxon>Bacillota</taxon>
        <taxon>Bacilli</taxon>
        <taxon>Lactobacillales</taxon>
        <taxon>Lactobacillaceae</taxon>
        <taxon>Weissella</taxon>
    </lineage>
</organism>
<evidence type="ECO:0000256" key="3">
    <source>
        <dbReference type="ARBA" id="ARBA00021035"/>
    </source>
</evidence>
<dbReference type="OrthoDB" id="8421503at2"/>
<keyword evidence="5 10" id="KW-0808">Transferase</keyword>
<dbReference type="InterPro" id="IPR001001">
    <property type="entry name" value="DNA_polIII_beta"/>
</dbReference>
<dbReference type="STRING" id="1329250.WOSG25_012890"/>
<evidence type="ECO:0000256" key="10">
    <source>
        <dbReference type="PIRNR" id="PIRNR000804"/>
    </source>
</evidence>
<dbReference type="GO" id="GO:0009360">
    <property type="term" value="C:DNA polymerase III complex"/>
    <property type="evidence" value="ECO:0007669"/>
    <property type="project" value="InterPro"/>
</dbReference>
<gene>
    <name evidence="14" type="primary">dnaN</name>
    <name evidence="14" type="ORF">WOSG25_012890</name>
</gene>
<dbReference type="NCBIfam" id="TIGR00663">
    <property type="entry name" value="dnan"/>
    <property type="match status" value="1"/>
</dbReference>
<dbReference type="InterPro" id="IPR022634">
    <property type="entry name" value="DNA_polIII_beta_N"/>
</dbReference>
<evidence type="ECO:0000259" key="12">
    <source>
        <dbReference type="Pfam" id="PF02767"/>
    </source>
</evidence>
<feature type="domain" description="DNA polymerase III beta sliding clamp central" evidence="12">
    <location>
        <begin position="136"/>
        <end position="250"/>
    </location>
</feature>
<feature type="domain" description="DNA polymerase III beta sliding clamp N-terminal" evidence="11">
    <location>
        <begin position="1"/>
        <end position="126"/>
    </location>
</feature>
<evidence type="ECO:0000256" key="6">
    <source>
        <dbReference type="ARBA" id="ARBA00022695"/>
    </source>
</evidence>
<keyword evidence="9" id="KW-0238">DNA-binding</keyword>
<dbReference type="InterPro" id="IPR022635">
    <property type="entry name" value="DNA_polIII_beta_C"/>
</dbReference>
<dbReference type="PANTHER" id="PTHR30478:SF0">
    <property type="entry name" value="BETA SLIDING CLAMP"/>
    <property type="match status" value="1"/>
</dbReference>
<dbReference type="EMBL" id="DF820484">
    <property type="protein sequence ID" value="GAK30192.1"/>
    <property type="molecule type" value="Genomic_DNA"/>
</dbReference>
<dbReference type="PANTHER" id="PTHR30478">
    <property type="entry name" value="DNA POLYMERASE III SUBUNIT BETA"/>
    <property type="match status" value="1"/>
</dbReference>
<keyword evidence="6 10" id="KW-0548">Nucleotidyltransferase</keyword>
<keyword evidence="15" id="KW-1185">Reference proteome</keyword>
<dbReference type="SUPFAM" id="SSF55979">
    <property type="entry name" value="DNA clamp"/>
    <property type="match status" value="3"/>
</dbReference>
<sequence>MQFTINRSSFIKALNNVNRAISSKTAMPILSGIKLVLENNGLTLTGSNTDISIETTIPTTDDQADLKVLEPGALVLPATFFTNIIKRLPGQTFTLNNDNGFQAKITSENAEFDINGQDAANYPHLPEVEIQNSLTLASETLVEVINQTVIAVSKQLSQPILTGVHFIIAGGNLTAVATDRHRLAQRTVALDGDMTATADIIVPGDSLNQLQAMLLEVETVDVRVSENQVIFQLGTNTTFYSRLLEGNYPDAARLIPTEKRTTLTINSRDLLQTIERAALLSHEGRSNVIQFTVNDDRSMISSNSPEVGRVEEQIFAAETAGDELTISFNPDYMREALKSFGDEQIQIGFKTALDPFTLVPTNNETNFIQLITPVRTY</sequence>
<comment type="similarity">
    <text evidence="2 10">Belongs to the beta sliding clamp family.</text>
</comment>
<dbReference type="CDD" id="cd00140">
    <property type="entry name" value="beta_clamp"/>
    <property type="match status" value="1"/>
</dbReference>
<dbReference type="GO" id="GO:0003887">
    <property type="term" value="F:DNA-directed DNA polymerase activity"/>
    <property type="evidence" value="ECO:0007669"/>
    <property type="project" value="UniProtKB-UniRule"/>
</dbReference>
<evidence type="ECO:0000256" key="2">
    <source>
        <dbReference type="ARBA" id="ARBA00010752"/>
    </source>
</evidence>
<keyword evidence="7 10" id="KW-0235">DNA replication</keyword>
<dbReference type="PIRSF" id="PIRSF000804">
    <property type="entry name" value="DNA_pol_III_b"/>
    <property type="match status" value="1"/>
</dbReference>
<evidence type="ECO:0000256" key="7">
    <source>
        <dbReference type="ARBA" id="ARBA00022705"/>
    </source>
</evidence>
<dbReference type="GO" id="GO:0006271">
    <property type="term" value="P:DNA strand elongation involved in DNA replication"/>
    <property type="evidence" value="ECO:0007669"/>
    <property type="project" value="TreeGrafter"/>
</dbReference>
<dbReference type="GO" id="GO:0005737">
    <property type="term" value="C:cytoplasm"/>
    <property type="evidence" value="ECO:0007669"/>
    <property type="project" value="UniProtKB-SubCell"/>
</dbReference>
<accession>A0A069CS32</accession>
<proteinExistence type="inferred from homology"/>
<dbReference type="Gene3D" id="3.10.150.10">
    <property type="entry name" value="DNA Polymerase III, subunit A, domain 2"/>
    <property type="match status" value="1"/>
</dbReference>
<evidence type="ECO:0000256" key="4">
    <source>
        <dbReference type="ARBA" id="ARBA00022490"/>
    </source>
</evidence>
<dbReference type="SMART" id="SM00480">
    <property type="entry name" value="POL3Bc"/>
    <property type="match status" value="1"/>
</dbReference>
<feature type="domain" description="DNA polymerase III beta sliding clamp C-terminal" evidence="13">
    <location>
        <begin position="253"/>
        <end position="374"/>
    </location>
</feature>
<keyword evidence="4 10" id="KW-0963">Cytoplasm</keyword>
<dbReference type="AlphaFoldDB" id="A0A069CS32"/>
<dbReference type="Pfam" id="PF02768">
    <property type="entry name" value="DNA_pol3_beta_3"/>
    <property type="match status" value="1"/>
</dbReference>
<evidence type="ECO:0000259" key="11">
    <source>
        <dbReference type="Pfam" id="PF00712"/>
    </source>
</evidence>
<comment type="subunit">
    <text evidence="10">Forms a ring-shaped head-to-tail homodimer around DNA.</text>
</comment>
<comment type="subcellular location">
    <subcellularLocation>
        <location evidence="1 10">Cytoplasm</location>
    </subcellularLocation>
</comment>
<dbReference type="eggNOG" id="COG0592">
    <property type="taxonomic scope" value="Bacteria"/>
</dbReference>
<dbReference type="InterPro" id="IPR022637">
    <property type="entry name" value="DNA_polIII_beta_cen"/>
</dbReference>
<dbReference type="InterPro" id="IPR046938">
    <property type="entry name" value="DNA_clamp_sf"/>
</dbReference>